<accession>A0A8K0A0D2</accession>
<keyword evidence="2" id="KW-1185">Reference proteome</keyword>
<sequence>MDDIPMTAMARAALSEYTHSPARAGATMNGKVDPSSRSDQAMEAMKIRLAEGNVCRLVVTTTTRRFPTMGNTATVMMTTGSAGESTGAASFAVKDSFDKFIPLCLVLVGCAEFKVFRYLHAIRGKLVLR</sequence>
<gene>
    <name evidence="1" type="primary">Hypp3623</name>
    <name evidence="1" type="ORF">BLAG_LOCUS20415</name>
</gene>
<evidence type="ECO:0000313" key="1">
    <source>
        <dbReference type="EMBL" id="CAH1266903.1"/>
    </source>
</evidence>
<dbReference type="EMBL" id="OV696691">
    <property type="protein sequence ID" value="CAH1266903.1"/>
    <property type="molecule type" value="Genomic_DNA"/>
</dbReference>
<name>A0A8K0A0D2_BRALA</name>
<reference evidence="1" key="1">
    <citation type="submission" date="2022-01" db="EMBL/GenBank/DDBJ databases">
        <authorList>
            <person name="Braso-Vives M."/>
        </authorList>
    </citation>
    <scope>NUCLEOTIDE SEQUENCE</scope>
</reference>
<evidence type="ECO:0000313" key="2">
    <source>
        <dbReference type="Proteomes" id="UP000838412"/>
    </source>
</evidence>
<protein>
    <submittedName>
        <fullName evidence="1">Hypp3623 protein</fullName>
    </submittedName>
</protein>
<dbReference type="Proteomes" id="UP000838412">
    <property type="component" value="Chromosome 6"/>
</dbReference>
<organism evidence="1 2">
    <name type="scientific">Branchiostoma lanceolatum</name>
    <name type="common">Common lancelet</name>
    <name type="synonym">Amphioxus lanceolatum</name>
    <dbReference type="NCBI Taxonomy" id="7740"/>
    <lineage>
        <taxon>Eukaryota</taxon>
        <taxon>Metazoa</taxon>
        <taxon>Chordata</taxon>
        <taxon>Cephalochordata</taxon>
        <taxon>Leptocardii</taxon>
        <taxon>Amphioxiformes</taxon>
        <taxon>Branchiostomatidae</taxon>
        <taxon>Branchiostoma</taxon>
    </lineage>
</organism>
<dbReference type="AlphaFoldDB" id="A0A8K0A0D2"/>
<proteinExistence type="predicted"/>